<dbReference type="GO" id="GO:0005930">
    <property type="term" value="C:axoneme"/>
    <property type="evidence" value="ECO:0007669"/>
    <property type="project" value="TreeGrafter"/>
</dbReference>
<keyword evidence="4" id="KW-1185">Reference proteome</keyword>
<dbReference type="GO" id="GO:0051493">
    <property type="term" value="P:regulation of cytoskeleton organization"/>
    <property type="evidence" value="ECO:0007669"/>
    <property type="project" value="TreeGrafter"/>
</dbReference>
<feature type="coiled-coil region" evidence="1">
    <location>
        <begin position="265"/>
        <end position="292"/>
    </location>
</feature>
<dbReference type="Gene3D" id="1.10.418.10">
    <property type="entry name" value="Calponin-like domain"/>
    <property type="match status" value="1"/>
</dbReference>
<evidence type="ECO:0000313" key="5">
    <source>
        <dbReference type="RefSeq" id="XP_022345375.1"/>
    </source>
</evidence>
<dbReference type="InterPro" id="IPR036872">
    <property type="entry name" value="CH_dom_sf"/>
</dbReference>
<evidence type="ECO:0000256" key="2">
    <source>
        <dbReference type="SAM" id="MobiDB-lite"/>
    </source>
</evidence>
<accession>A0A8B8EZ84</accession>
<dbReference type="Pfam" id="PF06294">
    <property type="entry name" value="CH_2"/>
    <property type="match status" value="1"/>
</dbReference>
<dbReference type="InterPro" id="IPR052111">
    <property type="entry name" value="Spermatogenesis_Ciliary_MAP"/>
</dbReference>
<feature type="compositionally biased region" description="Polar residues" evidence="2">
    <location>
        <begin position="158"/>
        <end position="169"/>
    </location>
</feature>
<dbReference type="GO" id="GO:0008017">
    <property type="term" value="F:microtubule binding"/>
    <property type="evidence" value="ECO:0007669"/>
    <property type="project" value="TreeGrafter"/>
</dbReference>
<dbReference type="InterPro" id="IPR001715">
    <property type="entry name" value="CH_dom"/>
</dbReference>
<proteinExistence type="predicted"/>
<dbReference type="Proteomes" id="UP000694844">
    <property type="component" value="Chromosome 5"/>
</dbReference>
<feature type="region of interest" description="Disordered" evidence="2">
    <location>
        <begin position="149"/>
        <end position="207"/>
    </location>
</feature>
<name>A0A8B8EZ84_CRAVI</name>
<dbReference type="OrthoDB" id="193300at2759"/>
<dbReference type="RefSeq" id="XP_022345375.1">
    <property type="nucleotide sequence ID" value="XM_022489667.1"/>
</dbReference>
<dbReference type="FunFam" id="1.10.418.10:FF:000059">
    <property type="entry name" value="RIKEN cDNA 6430531B16 gene"/>
    <property type="match status" value="1"/>
</dbReference>
<gene>
    <name evidence="5" type="primary">LOC111137947</name>
</gene>
<feature type="domain" description="Calponin-homology (CH)" evidence="3">
    <location>
        <begin position="24"/>
        <end position="129"/>
    </location>
</feature>
<protein>
    <submittedName>
        <fullName evidence="5">Sperm flagellar protein 1-like isoform X3</fullName>
    </submittedName>
</protein>
<feature type="compositionally biased region" description="Basic and acidic residues" evidence="2">
    <location>
        <begin position="190"/>
        <end position="202"/>
    </location>
</feature>
<dbReference type="InterPro" id="IPR010441">
    <property type="entry name" value="CH_2"/>
</dbReference>
<dbReference type="AlphaFoldDB" id="A0A8B8EZ84"/>
<dbReference type="PANTHER" id="PTHR12509">
    <property type="entry name" value="SPERMATOGENESIS-ASSOCIATED 4-RELATED"/>
    <property type="match status" value="1"/>
</dbReference>
<dbReference type="SUPFAM" id="SSF47576">
    <property type="entry name" value="Calponin-homology domain, CH-domain"/>
    <property type="match status" value="1"/>
</dbReference>
<keyword evidence="1" id="KW-0175">Coiled coil</keyword>
<reference evidence="5" key="1">
    <citation type="submission" date="2025-08" db="UniProtKB">
        <authorList>
            <consortium name="RefSeq"/>
        </authorList>
    </citation>
    <scope>IDENTIFICATION</scope>
    <source>
        <tissue evidence="5">Whole sample</tissue>
    </source>
</reference>
<evidence type="ECO:0000259" key="3">
    <source>
        <dbReference type="PROSITE" id="PS50021"/>
    </source>
</evidence>
<evidence type="ECO:0000256" key="1">
    <source>
        <dbReference type="SAM" id="Coils"/>
    </source>
</evidence>
<dbReference type="PROSITE" id="PS50021">
    <property type="entry name" value="CH"/>
    <property type="match status" value="1"/>
</dbReference>
<evidence type="ECO:0000313" key="4">
    <source>
        <dbReference type="Proteomes" id="UP000694844"/>
    </source>
</evidence>
<dbReference type="GeneID" id="111137947"/>
<sequence length="310" mass="36131">METLTFRRQLNGLTRVDMEEYFDDVELENLYQWIDRIPLSRPKKNIGKDFSDGVLLAEIVHHYFPKTVELHNYSPAAATKQKMENWYLLNRRVLRKLDLDLSDEVIRALANCKPKVVEKVLMLLRLQIDKNLQRQGRSRLEIDANFAQSMDQKEQKKSQSAPAADNSQALVPLKTGRTSPGKLSSPRKLGKGEIPHNHPDRSQKKKQLLSIGVKTKGGSDDLGSYHFEGKGYFDPAIYIYPTSDNVPRSYLEEKEMECMAKDETIRMLNTKVKRLEQLNKLKEDRLQDMKYELINDFKMHRLTNRRYYLG</sequence>
<organism evidence="4 5">
    <name type="scientific">Crassostrea virginica</name>
    <name type="common">Eastern oyster</name>
    <dbReference type="NCBI Taxonomy" id="6565"/>
    <lineage>
        <taxon>Eukaryota</taxon>
        <taxon>Metazoa</taxon>
        <taxon>Spiralia</taxon>
        <taxon>Lophotrochozoa</taxon>
        <taxon>Mollusca</taxon>
        <taxon>Bivalvia</taxon>
        <taxon>Autobranchia</taxon>
        <taxon>Pteriomorphia</taxon>
        <taxon>Ostreida</taxon>
        <taxon>Ostreoidea</taxon>
        <taxon>Ostreidae</taxon>
        <taxon>Crassostrea</taxon>
    </lineage>
</organism>
<dbReference type="PANTHER" id="PTHR12509:SF9">
    <property type="entry name" value="SPERM FLAGELLAR PROTEIN 1 ISOFORM X1"/>
    <property type="match status" value="1"/>
</dbReference>